<dbReference type="Proteomes" id="UP000692954">
    <property type="component" value="Unassembled WGS sequence"/>
</dbReference>
<reference evidence="1" key="1">
    <citation type="submission" date="2021-01" db="EMBL/GenBank/DDBJ databases">
        <authorList>
            <consortium name="Genoscope - CEA"/>
            <person name="William W."/>
        </authorList>
    </citation>
    <scope>NUCLEOTIDE SEQUENCE</scope>
</reference>
<protein>
    <submittedName>
        <fullName evidence="1">Uncharacterized protein</fullName>
    </submittedName>
</protein>
<dbReference type="EMBL" id="CAJJDN010000346">
    <property type="protein sequence ID" value="CAD8130932.1"/>
    <property type="molecule type" value="Genomic_DNA"/>
</dbReference>
<sequence length="78" mass="9418">MSFTPRQIKSQNKELYLTSIPYNRKLQRTFTNEEMSSVPKNQILIHFIIKSQSLTLYQKQILFHLKEQLKQDDLITQY</sequence>
<comment type="caution">
    <text evidence="1">The sequence shown here is derived from an EMBL/GenBank/DDBJ whole genome shotgun (WGS) entry which is preliminary data.</text>
</comment>
<gene>
    <name evidence="1" type="ORF">PSON_ATCC_30995.1.T3460003</name>
</gene>
<organism evidence="1 2">
    <name type="scientific">Paramecium sonneborni</name>
    <dbReference type="NCBI Taxonomy" id="65129"/>
    <lineage>
        <taxon>Eukaryota</taxon>
        <taxon>Sar</taxon>
        <taxon>Alveolata</taxon>
        <taxon>Ciliophora</taxon>
        <taxon>Intramacronucleata</taxon>
        <taxon>Oligohymenophorea</taxon>
        <taxon>Peniculida</taxon>
        <taxon>Parameciidae</taxon>
        <taxon>Paramecium</taxon>
    </lineage>
</organism>
<evidence type="ECO:0000313" key="2">
    <source>
        <dbReference type="Proteomes" id="UP000692954"/>
    </source>
</evidence>
<proteinExistence type="predicted"/>
<dbReference type="AlphaFoldDB" id="A0A8S1RU97"/>
<accession>A0A8S1RU97</accession>
<name>A0A8S1RU97_9CILI</name>
<keyword evidence="2" id="KW-1185">Reference proteome</keyword>
<evidence type="ECO:0000313" key="1">
    <source>
        <dbReference type="EMBL" id="CAD8130932.1"/>
    </source>
</evidence>